<organism evidence="1 2">
    <name type="scientific">Desmophyllum pertusum</name>
    <dbReference type="NCBI Taxonomy" id="174260"/>
    <lineage>
        <taxon>Eukaryota</taxon>
        <taxon>Metazoa</taxon>
        <taxon>Cnidaria</taxon>
        <taxon>Anthozoa</taxon>
        <taxon>Hexacorallia</taxon>
        <taxon>Scleractinia</taxon>
        <taxon>Caryophylliina</taxon>
        <taxon>Caryophylliidae</taxon>
        <taxon>Desmophyllum</taxon>
    </lineage>
</organism>
<sequence>MGSVFNDYTLLSRLIFAINTVGHIFLSLTQFTSVVKRFVYGQNPEEANFNDPTHIDESKTFAAETESLLEICPSLKETNNPDFKKFHDFTLACGLPLGTVLVSERQSCRKCTKSLTLDKKEHLIVIYHSEHGTYLGNRLTKNCRRCKIYEHYGYWTQGGKKYFDADCLKNDYLLSTEDTAFQVSLLRQCENLLIVGAVAFSTFTRSYNRRFGYVKHLTRPQSSLLSPVNINEKRSPLL</sequence>
<dbReference type="Proteomes" id="UP001163046">
    <property type="component" value="Unassembled WGS sequence"/>
</dbReference>
<evidence type="ECO:0000313" key="2">
    <source>
        <dbReference type="Proteomes" id="UP001163046"/>
    </source>
</evidence>
<dbReference type="AlphaFoldDB" id="A0A9X0CHP6"/>
<evidence type="ECO:0000313" key="1">
    <source>
        <dbReference type="EMBL" id="KAJ7350194.1"/>
    </source>
</evidence>
<proteinExistence type="predicted"/>
<accession>A0A9X0CHP6</accession>
<dbReference type="EMBL" id="MU827379">
    <property type="protein sequence ID" value="KAJ7350194.1"/>
    <property type="molecule type" value="Genomic_DNA"/>
</dbReference>
<comment type="caution">
    <text evidence="1">The sequence shown here is derived from an EMBL/GenBank/DDBJ whole genome shotgun (WGS) entry which is preliminary data.</text>
</comment>
<name>A0A9X0CHP6_9CNID</name>
<gene>
    <name evidence="1" type="ORF">OS493_037839</name>
</gene>
<dbReference type="OrthoDB" id="5972318at2759"/>
<reference evidence="1" key="1">
    <citation type="submission" date="2023-01" db="EMBL/GenBank/DDBJ databases">
        <title>Genome assembly of the deep-sea coral Lophelia pertusa.</title>
        <authorList>
            <person name="Herrera S."/>
            <person name="Cordes E."/>
        </authorList>
    </citation>
    <scope>NUCLEOTIDE SEQUENCE</scope>
    <source>
        <strain evidence="1">USNM1676648</strain>
        <tissue evidence="1">Polyp</tissue>
    </source>
</reference>
<protein>
    <submittedName>
        <fullName evidence="1">Uncharacterized protein</fullName>
    </submittedName>
</protein>
<keyword evidence="2" id="KW-1185">Reference proteome</keyword>